<evidence type="ECO:0000256" key="4">
    <source>
        <dbReference type="ARBA" id="ARBA00022737"/>
    </source>
</evidence>
<dbReference type="Pfam" id="PF12838">
    <property type="entry name" value="Fer4_7"/>
    <property type="match status" value="1"/>
</dbReference>
<dbReference type="SUPFAM" id="SSF54862">
    <property type="entry name" value="4Fe-4S ferredoxins"/>
    <property type="match status" value="1"/>
</dbReference>
<dbReference type="Gene3D" id="3.30.70.20">
    <property type="match status" value="1"/>
</dbReference>
<dbReference type="GO" id="GO:0046872">
    <property type="term" value="F:metal ion binding"/>
    <property type="evidence" value="ECO:0007669"/>
    <property type="project" value="UniProtKB-KW"/>
</dbReference>
<keyword evidence="1" id="KW-0813">Transport</keyword>
<dbReference type="GO" id="GO:0016491">
    <property type="term" value="F:oxidoreductase activity"/>
    <property type="evidence" value="ECO:0007669"/>
    <property type="project" value="UniProtKB-ARBA"/>
</dbReference>
<protein>
    <submittedName>
        <fullName evidence="9">4Fe-4S binding protein</fullName>
    </submittedName>
</protein>
<evidence type="ECO:0000256" key="6">
    <source>
        <dbReference type="ARBA" id="ARBA00023004"/>
    </source>
</evidence>
<dbReference type="InterPro" id="IPR017900">
    <property type="entry name" value="4Fe4S_Fe_S_CS"/>
</dbReference>
<keyword evidence="2" id="KW-0004">4Fe-4S</keyword>
<dbReference type="PANTHER" id="PTHR43687">
    <property type="entry name" value="ADENYLYLSULFATE REDUCTASE, BETA SUBUNIT"/>
    <property type="match status" value="1"/>
</dbReference>
<evidence type="ECO:0000256" key="1">
    <source>
        <dbReference type="ARBA" id="ARBA00022448"/>
    </source>
</evidence>
<dbReference type="PROSITE" id="PS51379">
    <property type="entry name" value="4FE4S_FER_2"/>
    <property type="match status" value="2"/>
</dbReference>
<evidence type="ECO:0000256" key="7">
    <source>
        <dbReference type="ARBA" id="ARBA00023014"/>
    </source>
</evidence>
<dbReference type="PROSITE" id="PS00198">
    <property type="entry name" value="4FE4S_FER_1"/>
    <property type="match status" value="2"/>
</dbReference>
<dbReference type="InterPro" id="IPR017896">
    <property type="entry name" value="4Fe4S_Fe-S-bd"/>
</dbReference>
<evidence type="ECO:0000256" key="3">
    <source>
        <dbReference type="ARBA" id="ARBA00022723"/>
    </source>
</evidence>
<keyword evidence="4" id="KW-0677">Repeat</keyword>
<organism evidence="9 10">
    <name type="scientific">Candidatus Iainarchaeum sp</name>
    <dbReference type="NCBI Taxonomy" id="3101447"/>
    <lineage>
        <taxon>Archaea</taxon>
        <taxon>Candidatus Iainarchaeota</taxon>
        <taxon>Candidatus Iainarchaeia</taxon>
        <taxon>Candidatus Iainarchaeales</taxon>
        <taxon>Candidatus Iainarchaeaceae</taxon>
        <taxon>Candidatus Iainarchaeum</taxon>
    </lineage>
</organism>
<evidence type="ECO:0000256" key="5">
    <source>
        <dbReference type="ARBA" id="ARBA00022982"/>
    </source>
</evidence>
<gene>
    <name evidence="9" type="ORF">JW744_05740</name>
</gene>
<keyword evidence="3" id="KW-0479">Metal-binding</keyword>
<comment type="caution">
    <text evidence="9">The sequence shown here is derived from an EMBL/GenBank/DDBJ whole genome shotgun (WGS) entry which is preliminary data.</text>
</comment>
<reference evidence="9" key="1">
    <citation type="submission" date="2021-01" db="EMBL/GenBank/DDBJ databases">
        <title>Active Sulfur Cycling in an Early Earth Analoge.</title>
        <authorList>
            <person name="Hahn C.R."/>
            <person name="Youssef N.H."/>
            <person name="Elshahed M."/>
        </authorList>
    </citation>
    <scope>NUCLEOTIDE SEQUENCE</scope>
    <source>
        <strain evidence="9">Zod_Metabat.1151</strain>
    </source>
</reference>
<sequence length="60" mass="6496">MAERPYVDKAKCTGCGTCIDVCPVNVFEMEKGKSVVKRPDDCIQCRACEASCPAKAIVVK</sequence>
<feature type="domain" description="4Fe-4S ferredoxin-type" evidence="8">
    <location>
        <begin position="33"/>
        <end position="60"/>
    </location>
</feature>
<keyword evidence="7" id="KW-0411">Iron-sulfur</keyword>
<evidence type="ECO:0000256" key="2">
    <source>
        <dbReference type="ARBA" id="ARBA00022485"/>
    </source>
</evidence>
<feature type="domain" description="4Fe-4S ferredoxin-type" evidence="8">
    <location>
        <begin position="3"/>
        <end position="32"/>
    </location>
</feature>
<evidence type="ECO:0000259" key="8">
    <source>
        <dbReference type="PROSITE" id="PS51379"/>
    </source>
</evidence>
<keyword evidence="5" id="KW-0249">Electron transport</keyword>
<name>A0A938YPK0_9ARCH</name>
<evidence type="ECO:0000313" key="10">
    <source>
        <dbReference type="Proteomes" id="UP000809243"/>
    </source>
</evidence>
<evidence type="ECO:0000313" key="9">
    <source>
        <dbReference type="EMBL" id="MBN2067943.1"/>
    </source>
</evidence>
<dbReference type="InterPro" id="IPR050572">
    <property type="entry name" value="Fe-S_Ferredoxin"/>
</dbReference>
<keyword evidence="6" id="KW-0408">Iron</keyword>
<accession>A0A938YPK0</accession>
<dbReference type="GO" id="GO:0051539">
    <property type="term" value="F:4 iron, 4 sulfur cluster binding"/>
    <property type="evidence" value="ECO:0007669"/>
    <property type="project" value="UniProtKB-KW"/>
</dbReference>
<dbReference type="PANTHER" id="PTHR43687:SF6">
    <property type="entry name" value="L-ASPARTATE SEMIALDEHYDE SULFURTRANSFERASE IRON-SULFUR SUBUNIT"/>
    <property type="match status" value="1"/>
</dbReference>
<proteinExistence type="predicted"/>
<dbReference type="Proteomes" id="UP000809243">
    <property type="component" value="Unassembled WGS sequence"/>
</dbReference>
<dbReference type="EMBL" id="JAFGDB010000102">
    <property type="protein sequence ID" value="MBN2067943.1"/>
    <property type="molecule type" value="Genomic_DNA"/>
</dbReference>
<dbReference type="AlphaFoldDB" id="A0A938YPK0"/>